<comment type="similarity">
    <text evidence="3">Belongs to the radical SAM superfamily. Biotin synthase family.</text>
</comment>
<dbReference type="SMART" id="SM00729">
    <property type="entry name" value="Elp3"/>
    <property type="match status" value="1"/>
</dbReference>
<dbReference type="Gene3D" id="3.20.20.70">
    <property type="entry name" value="Aldolase class I"/>
    <property type="match status" value="1"/>
</dbReference>
<accession>A0ABR3FX07</accession>
<evidence type="ECO:0000259" key="14">
    <source>
        <dbReference type="PROSITE" id="PS51918"/>
    </source>
</evidence>
<dbReference type="SUPFAM" id="SSF102114">
    <property type="entry name" value="Radical SAM enzymes"/>
    <property type="match status" value="1"/>
</dbReference>
<dbReference type="NCBIfam" id="TIGR00433">
    <property type="entry name" value="bioB"/>
    <property type="match status" value="1"/>
</dbReference>
<evidence type="ECO:0000256" key="6">
    <source>
        <dbReference type="ARBA" id="ARBA00022679"/>
    </source>
</evidence>
<evidence type="ECO:0000256" key="3">
    <source>
        <dbReference type="ARBA" id="ARBA00010765"/>
    </source>
</evidence>
<dbReference type="Pfam" id="PF04055">
    <property type="entry name" value="Radical_SAM"/>
    <property type="match status" value="1"/>
</dbReference>
<dbReference type="PIRSF" id="PIRSF001619">
    <property type="entry name" value="Biotin_synth"/>
    <property type="match status" value="1"/>
</dbReference>
<dbReference type="InterPro" id="IPR002684">
    <property type="entry name" value="Biotin_synth/BioAB"/>
</dbReference>
<feature type="domain" description="Radical SAM core" evidence="14">
    <location>
        <begin position="66"/>
        <end position="295"/>
    </location>
</feature>
<keyword evidence="16" id="KW-1185">Reference proteome</keyword>
<sequence length="372" mass="41253">MFRSCLPRAARLQRTLATHANLPASESSTVTRHNWKRKEIQDVYNSPLLDLVFRAASVHREHQDPNKIQLCTLMNIKTGGCSEDCSYCSQSSRYSTPTKASRLLDIEPVIEAARKAKENGSTRFCMGAAWRDLAGRKRGFERILDMVREVRGMGMEVCTTLGMLSPEQARQLKEAGLTAYNHNLDTSREFYPKVITTRSYDDRLETIEAVRQAGISVCSGGILGLGETDIDRVGLIWEVSCMPEHPESFPVNALVPIPGTPLEKNEPVQFHSVVRTIATARIVLPTTIIRLAAGRNTLSESEQAMCFMAGANAVFTGEQMLTTPCSPWDEDKAMMGRWGLEGMASFRQANMSRKGLDQFSTEAPEAKSAELS</sequence>
<comment type="cofactor">
    <cofactor evidence="1">
        <name>[4Fe-4S] cluster</name>
        <dbReference type="ChEBI" id="CHEBI:49883"/>
    </cofactor>
</comment>
<evidence type="ECO:0000313" key="15">
    <source>
        <dbReference type="EMBL" id="KAL0579787.1"/>
    </source>
</evidence>
<dbReference type="InterPro" id="IPR013785">
    <property type="entry name" value="Aldolase_TIM"/>
</dbReference>
<evidence type="ECO:0000256" key="2">
    <source>
        <dbReference type="ARBA" id="ARBA00004942"/>
    </source>
</evidence>
<dbReference type="SFLD" id="SFLDF00272">
    <property type="entry name" value="biotin_synthase"/>
    <property type="match status" value="1"/>
</dbReference>
<name>A0ABR3FX07_9AGAR</name>
<evidence type="ECO:0000256" key="12">
    <source>
        <dbReference type="ARBA" id="ARBA00023014"/>
    </source>
</evidence>
<dbReference type="Proteomes" id="UP001465976">
    <property type="component" value="Unassembled WGS sequence"/>
</dbReference>
<evidence type="ECO:0000256" key="10">
    <source>
        <dbReference type="ARBA" id="ARBA00022756"/>
    </source>
</evidence>
<dbReference type="PANTHER" id="PTHR22976">
    <property type="entry name" value="BIOTIN SYNTHASE"/>
    <property type="match status" value="1"/>
</dbReference>
<evidence type="ECO:0000256" key="13">
    <source>
        <dbReference type="ARBA" id="ARBA00034078"/>
    </source>
</evidence>
<keyword evidence="11" id="KW-0408">Iron</keyword>
<protein>
    <recommendedName>
        <fullName evidence="4">biotin synthase</fullName>
        <ecNumber evidence="4">2.8.1.6</ecNumber>
    </recommendedName>
</protein>
<keyword evidence="12" id="KW-0411">Iron-sulfur</keyword>
<dbReference type="EMBL" id="JBAHYK010000048">
    <property type="protein sequence ID" value="KAL0579787.1"/>
    <property type="molecule type" value="Genomic_DNA"/>
</dbReference>
<dbReference type="HAMAP" id="MF_01694">
    <property type="entry name" value="BioB"/>
    <property type="match status" value="1"/>
</dbReference>
<evidence type="ECO:0000256" key="9">
    <source>
        <dbReference type="ARBA" id="ARBA00022723"/>
    </source>
</evidence>
<dbReference type="GO" id="GO:0004076">
    <property type="term" value="F:biotin synthase activity"/>
    <property type="evidence" value="ECO:0007669"/>
    <property type="project" value="UniProtKB-EC"/>
</dbReference>
<keyword evidence="9" id="KW-0479">Metal-binding</keyword>
<comment type="cofactor">
    <cofactor evidence="13">
        <name>[2Fe-2S] cluster</name>
        <dbReference type="ChEBI" id="CHEBI:190135"/>
    </cofactor>
</comment>
<dbReference type="PANTHER" id="PTHR22976:SF2">
    <property type="entry name" value="BIOTIN SYNTHASE, MITOCHONDRIAL"/>
    <property type="match status" value="1"/>
</dbReference>
<evidence type="ECO:0000256" key="11">
    <source>
        <dbReference type="ARBA" id="ARBA00023004"/>
    </source>
</evidence>
<dbReference type="PROSITE" id="PS51918">
    <property type="entry name" value="RADICAL_SAM"/>
    <property type="match status" value="1"/>
</dbReference>
<dbReference type="InterPro" id="IPR024177">
    <property type="entry name" value="Biotin_synthase"/>
</dbReference>
<gene>
    <name evidence="15" type="primary">BIO2</name>
    <name evidence="15" type="ORF">V5O48_002198</name>
</gene>
<evidence type="ECO:0000256" key="7">
    <source>
        <dbReference type="ARBA" id="ARBA00022691"/>
    </source>
</evidence>
<dbReference type="InterPro" id="IPR010722">
    <property type="entry name" value="BATS_dom"/>
</dbReference>
<dbReference type="InterPro" id="IPR007197">
    <property type="entry name" value="rSAM"/>
</dbReference>
<proteinExistence type="inferred from homology"/>
<keyword evidence="5" id="KW-0004">4Fe-4S</keyword>
<comment type="pathway">
    <text evidence="2">Cofactor biosynthesis; biotin biosynthesis; biotin from 7,8-diaminononanoate: step 2/2.</text>
</comment>
<dbReference type="InterPro" id="IPR006638">
    <property type="entry name" value="Elp3/MiaA/NifB-like_rSAM"/>
</dbReference>
<dbReference type="SMART" id="SM00876">
    <property type="entry name" value="BATS"/>
    <property type="match status" value="1"/>
</dbReference>
<dbReference type="SFLD" id="SFLDG01278">
    <property type="entry name" value="biotin_synthase_like"/>
    <property type="match status" value="1"/>
</dbReference>
<dbReference type="InterPro" id="IPR058240">
    <property type="entry name" value="rSAM_sf"/>
</dbReference>
<dbReference type="SFLD" id="SFLDS00029">
    <property type="entry name" value="Radical_SAM"/>
    <property type="match status" value="1"/>
</dbReference>
<reference evidence="15 16" key="1">
    <citation type="submission" date="2024-02" db="EMBL/GenBank/DDBJ databases">
        <title>A draft genome for the cacao thread blight pathogen Marasmius crinis-equi.</title>
        <authorList>
            <person name="Cohen S.P."/>
            <person name="Baruah I.K."/>
            <person name="Amoako-Attah I."/>
            <person name="Bukari Y."/>
            <person name="Meinhardt L.W."/>
            <person name="Bailey B.A."/>
        </authorList>
    </citation>
    <scope>NUCLEOTIDE SEQUENCE [LARGE SCALE GENOMIC DNA]</scope>
    <source>
        <strain evidence="15 16">GH-76</strain>
    </source>
</reference>
<evidence type="ECO:0000256" key="4">
    <source>
        <dbReference type="ARBA" id="ARBA00012236"/>
    </source>
</evidence>
<dbReference type="CDD" id="cd01335">
    <property type="entry name" value="Radical_SAM"/>
    <property type="match status" value="1"/>
</dbReference>
<organism evidence="15 16">
    <name type="scientific">Marasmius crinis-equi</name>
    <dbReference type="NCBI Taxonomy" id="585013"/>
    <lineage>
        <taxon>Eukaryota</taxon>
        <taxon>Fungi</taxon>
        <taxon>Dikarya</taxon>
        <taxon>Basidiomycota</taxon>
        <taxon>Agaricomycotina</taxon>
        <taxon>Agaricomycetes</taxon>
        <taxon>Agaricomycetidae</taxon>
        <taxon>Agaricales</taxon>
        <taxon>Marasmiineae</taxon>
        <taxon>Marasmiaceae</taxon>
        <taxon>Marasmius</taxon>
    </lineage>
</organism>
<dbReference type="SFLD" id="SFLDG01060">
    <property type="entry name" value="BATS_domain_containing"/>
    <property type="match status" value="1"/>
</dbReference>
<keyword evidence="6 15" id="KW-0808">Transferase</keyword>
<dbReference type="Pfam" id="PF06968">
    <property type="entry name" value="BATS"/>
    <property type="match status" value="1"/>
</dbReference>
<keyword evidence="10" id="KW-0093">Biotin biosynthesis</keyword>
<evidence type="ECO:0000313" key="16">
    <source>
        <dbReference type="Proteomes" id="UP001465976"/>
    </source>
</evidence>
<evidence type="ECO:0000256" key="1">
    <source>
        <dbReference type="ARBA" id="ARBA00001966"/>
    </source>
</evidence>
<dbReference type="EC" id="2.8.1.6" evidence="4"/>
<keyword evidence="8" id="KW-0001">2Fe-2S</keyword>
<evidence type="ECO:0000256" key="5">
    <source>
        <dbReference type="ARBA" id="ARBA00022485"/>
    </source>
</evidence>
<keyword evidence="7" id="KW-0949">S-adenosyl-L-methionine</keyword>
<comment type="caution">
    <text evidence="15">The sequence shown here is derived from an EMBL/GenBank/DDBJ whole genome shotgun (WGS) entry which is preliminary data.</text>
</comment>
<evidence type="ECO:0000256" key="8">
    <source>
        <dbReference type="ARBA" id="ARBA00022714"/>
    </source>
</evidence>